<protein>
    <submittedName>
        <fullName evidence="1">Uncharacterized protein</fullName>
    </submittedName>
</protein>
<dbReference type="Proteomes" id="UP000466997">
    <property type="component" value="Chromosome"/>
</dbReference>
<keyword evidence="2" id="KW-1185">Reference proteome</keyword>
<dbReference type="RefSeq" id="WP_193465591.1">
    <property type="nucleotide sequence ID" value="NZ_AP022562.1"/>
</dbReference>
<gene>
    <name evidence="1" type="ORF">MNVM_01910</name>
</gene>
<proteinExistence type="predicted"/>
<dbReference type="EMBL" id="AP022562">
    <property type="protein sequence ID" value="BBX11110.1"/>
    <property type="molecule type" value="Genomic_DNA"/>
</dbReference>
<reference evidence="1 2" key="1">
    <citation type="journal article" date="2019" name="Emerg. Microbes Infect.">
        <title>Comprehensive subspecies identification of 175 nontuberculous mycobacteria species based on 7547 genomic profiles.</title>
        <authorList>
            <person name="Matsumoto Y."/>
            <person name="Kinjo T."/>
            <person name="Motooka D."/>
            <person name="Nabeya D."/>
            <person name="Jung N."/>
            <person name="Uechi K."/>
            <person name="Horii T."/>
            <person name="Iida T."/>
            <person name="Fujita J."/>
            <person name="Nakamura S."/>
        </authorList>
    </citation>
    <scope>NUCLEOTIDE SEQUENCE [LARGE SCALE GENOMIC DNA]</scope>
    <source>
        <strain evidence="1 2">JCM 6391</strain>
    </source>
</reference>
<dbReference type="KEGG" id="mnm:MNVM_01910"/>
<dbReference type="AlphaFoldDB" id="A0A7I7JHA9"/>
<sequence>MSAYGRRFGVGVGLVSGAVAVAVTVGLGGAHAGAADQLAGIAVAGENADSTELLIIASTNFGDASDVITGIDTSELSGTLLSAVEAMHRFPSIMDRAVDIIDDKLAPAEATILEHSGSMSSLIDQLFFAPLNQQWADAGASMLDASQAFESAVAEGSMADTMSAGFQMLGISFGEVIPLALASAPVVWIGSLFDDAVAMTDFFDFGF</sequence>
<evidence type="ECO:0000313" key="1">
    <source>
        <dbReference type="EMBL" id="BBX11110.1"/>
    </source>
</evidence>
<accession>A0A7I7JHA9</accession>
<evidence type="ECO:0000313" key="2">
    <source>
        <dbReference type="Proteomes" id="UP000466997"/>
    </source>
</evidence>
<organism evidence="1 2">
    <name type="scientific">Mycobacterium novum</name>
    <dbReference type="NCBI Taxonomy" id="2492438"/>
    <lineage>
        <taxon>Bacteria</taxon>
        <taxon>Bacillati</taxon>
        <taxon>Actinomycetota</taxon>
        <taxon>Actinomycetes</taxon>
        <taxon>Mycobacteriales</taxon>
        <taxon>Mycobacteriaceae</taxon>
        <taxon>Mycobacterium</taxon>
    </lineage>
</organism>
<name>A0A7I7JHA9_9MYCO</name>